<evidence type="ECO:0000256" key="1">
    <source>
        <dbReference type="ARBA" id="ARBA00022737"/>
    </source>
</evidence>
<dbReference type="Gene3D" id="1.10.1790.10">
    <property type="entry name" value="PRD domain"/>
    <property type="match status" value="1"/>
</dbReference>
<feature type="domain" description="PRD" evidence="2">
    <location>
        <begin position="1"/>
        <end position="88"/>
    </location>
</feature>
<reference evidence="3 4" key="1">
    <citation type="submission" date="2018-06" db="EMBL/GenBank/DDBJ databases">
        <authorList>
            <consortium name="Pathogen Informatics"/>
            <person name="Doyle S."/>
        </authorList>
    </citation>
    <scope>NUCLEOTIDE SEQUENCE [LARGE SCALE GENOMIC DNA]</scope>
    <source>
        <strain evidence="3 4">NCTC12195</strain>
    </source>
</reference>
<organism evidence="3 4">
    <name type="scientific">Staphylococcus gallinarum</name>
    <dbReference type="NCBI Taxonomy" id="1293"/>
    <lineage>
        <taxon>Bacteria</taxon>
        <taxon>Bacillati</taxon>
        <taxon>Bacillota</taxon>
        <taxon>Bacilli</taxon>
        <taxon>Bacillales</taxon>
        <taxon>Staphylococcaceae</taxon>
        <taxon>Staphylococcus</taxon>
    </lineage>
</organism>
<dbReference type="InterPro" id="IPR036634">
    <property type="entry name" value="PRD_sf"/>
</dbReference>
<accession>A0A380FNG2</accession>
<gene>
    <name evidence="3" type="ORF">NCTC12195_04679</name>
</gene>
<dbReference type="GO" id="GO:0016740">
    <property type="term" value="F:transferase activity"/>
    <property type="evidence" value="ECO:0007669"/>
    <property type="project" value="UniProtKB-KW"/>
</dbReference>
<sequence length="88" mass="10396">MVDDLEIMVEQLIERMSGDLGIDLMADNKLLNGLVVHLRPAIHRLQFEMSHPNPLNDEIQKEYQQLIESIHRHIWGIEETFPNFIYSR</sequence>
<dbReference type="Pfam" id="PF00874">
    <property type="entry name" value="PRD"/>
    <property type="match status" value="1"/>
</dbReference>
<dbReference type="PROSITE" id="PS51372">
    <property type="entry name" value="PRD_2"/>
    <property type="match status" value="1"/>
</dbReference>
<dbReference type="PANTHER" id="PTHR30185">
    <property type="entry name" value="CRYPTIC BETA-GLUCOSIDE BGL OPERON ANTITERMINATOR"/>
    <property type="match status" value="1"/>
</dbReference>
<evidence type="ECO:0000313" key="3">
    <source>
        <dbReference type="EMBL" id="SUM35149.1"/>
    </source>
</evidence>
<name>A0A380FNG2_STAGA</name>
<dbReference type="EC" id="2.7.1.-" evidence="3"/>
<dbReference type="AlphaFoldDB" id="A0A380FNG2"/>
<dbReference type="GO" id="GO:0006355">
    <property type="term" value="P:regulation of DNA-templated transcription"/>
    <property type="evidence" value="ECO:0007669"/>
    <property type="project" value="InterPro"/>
</dbReference>
<keyword evidence="3" id="KW-0808">Transferase</keyword>
<dbReference type="Proteomes" id="UP000255277">
    <property type="component" value="Unassembled WGS sequence"/>
</dbReference>
<evidence type="ECO:0000259" key="2">
    <source>
        <dbReference type="PROSITE" id="PS51372"/>
    </source>
</evidence>
<keyword evidence="1" id="KW-0677">Repeat</keyword>
<dbReference type="InterPro" id="IPR050661">
    <property type="entry name" value="BglG_antiterminators"/>
</dbReference>
<dbReference type="SUPFAM" id="SSF63520">
    <property type="entry name" value="PTS-regulatory domain, PRD"/>
    <property type="match status" value="1"/>
</dbReference>
<proteinExistence type="predicted"/>
<protein>
    <submittedName>
        <fullName evidence="3">Transcriptional antiterminator, BglG family / PTS system, mannitol/fructose-specific IIA component</fullName>
        <ecNumber evidence="3">2.7.1.-</ecNumber>
    </submittedName>
</protein>
<dbReference type="InterPro" id="IPR011608">
    <property type="entry name" value="PRD"/>
</dbReference>
<dbReference type="PANTHER" id="PTHR30185:SF12">
    <property type="entry name" value="TRANSCRIPTIONAL REGULATOR MANR"/>
    <property type="match status" value="1"/>
</dbReference>
<dbReference type="EMBL" id="UHDK01000001">
    <property type="protein sequence ID" value="SUM35149.1"/>
    <property type="molecule type" value="Genomic_DNA"/>
</dbReference>
<evidence type="ECO:0000313" key="4">
    <source>
        <dbReference type="Proteomes" id="UP000255277"/>
    </source>
</evidence>